<keyword evidence="1" id="KW-1133">Transmembrane helix</keyword>
<evidence type="ECO:0000256" key="1">
    <source>
        <dbReference type="SAM" id="Phobius"/>
    </source>
</evidence>
<feature type="transmembrane region" description="Helical" evidence="1">
    <location>
        <begin position="6"/>
        <end position="22"/>
    </location>
</feature>
<keyword evidence="1" id="KW-0812">Transmembrane</keyword>
<dbReference type="EMBL" id="OU912926">
    <property type="protein sequence ID" value="CAG9932017.1"/>
    <property type="molecule type" value="Genomic_DNA"/>
</dbReference>
<evidence type="ECO:0000313" key="2">
    <source>
        <dbReference type="EMBL" id="CAG9932017.1"/>
    </source>
</evidence>
<organism evidence="2 3">
    <name type="scientific">Candidatus Nitrotoga arctica</name>
    <dbReference type="NCBI Taxonomy" id="453162"/>
    <lineage>
        <taxon>Bacteria</taxon>
        <taxon>Pseudomonadati</taxon>
        <taxon>Pseudomonadota</taxon>
        <taxon>Betaproteobacteria</taxon>
        <taxon>Nitrosomonadales</taxon>
        <taxon>Gallionellaceae</taxon>
        <taxon>Candidatus Nitrotoga</taxon>
    </lineage>
</organism>
<dbReference type="RefSeq" id="WP_239796027.1">
    <property type="nucleotide sequence ID" value="NZ_OU912926.1"/>
</dbReference>
<keyword evidence="3" id="KW-1185">Reference proteome</keyword>
<reference evidence="2 3" key="1">
    <citation type="submission" date="2021-10" db="EMBL/GenBank/DDBJ databases">
        <authorList>
            <person name="Koch H."/>
        </authorList>
    </citation>
    <scope>NUCLEOTIDE SEQUENCE [LARGE SCALE GENOMIC DNA]</scope>
    <source>
        <strain evidence="2">6680</strain>
    </source>
</reference>
<name>A0ABM8YWZ8_9PROT</name>
<proteinExistence type="predicted"/>
<gene>
    <name evidence="2" type="ORF">NTG6680_0764</name>
</gene>
<feature type="transmembrane region" description="Helical" evidence="1">
    <location>
        <begin position="34"/>
        <end position="52"/>
    </location>
</feature>
<evidence type="ECO:0000313" key="3">
    <source>
        <dbReference type="Proteomes" id="UP000839052"/>
    </source>
</evidence>
<dbReference type="Proteomes" id="UP000839052">
    <property type="component" value="Chromosome"/>
</dbReference>
<sequence length="295" mass="33953">MMVFKIGLFPIILSIILLGFFAAKAARMRGKNPLLWGSFTVAVITAVTWQQLPVWAETIFYRGTTKQSTIPQRKVIRLEEAKKISIRVSMDGVNFDVPLVYNFNGYNPQLHGWGSVPQGQIEGKKRPIVDFIKIDAILPELSPVSDENLAQFEKLAWGQNMHASIAHMRPWDYYFKYFFERLQRQPDLPKLPGMLHYYDPSGKADIFFSHDHPTDELVRIRCVDENFFHSAFPICVVETSYSPAPEVALSKSVKKTVFYLRYELPSQYIAQWQTIGQKLKSRFDQMVSINATSLH</sequence>
<keyword evidence="1" id="KW-0472">Membrane</keyword>
<protein>
    <submittedName>
        <fullName evidence="2">Uncharacterized protein</fullName>
    </submittedName>
</protein>
<accession>A0ABM8YWZ8</accession>